<evidence type="ECO:0000313" key="2">
    <source>
        <dbReference type="Proteomes" id="UP000564806"/>
    </source>
</evidence>
<dbReference type="RefSeq" id="WP_175372238.1">
    <property type="nucleotide sequence ID" value="NZ_JABWCS010000210.1"/>
</dbReference>
<reference evidence="1" key="1">
    <citation type="submission" date="2020-06" db="EMBL/GenBank/DDBJ databases">
        <title>Paenibacillus sp. nov., isolated from soil.</title>
        <authorList>
            <person name="Seo Y.L."/>
        </authorList>
    </citation>
    <scope>NUCLEOTIDE SEQUENCE [LARGE SCALE GENOMIC DNA]</scope>
    <source>
        <strain evidence="1">JW14</strain>
    </source>
</reference>
<gene>
    <name evidence="1" type="ORF">HPT30_15470</name>
</gene>
<dbReference type="EMBL" id="JABWCS010000210">
    <property type="protein sequence ID" value="NUU61743.1"/>
    <property type="molecule type" value="Genomic_DNA"/>
</dbReference>
<comment type="caution">
    <text evidence="1">The sequence shown here is derived from an EMBL/GenBank/DDBJ whole genome shotgun (WGS) entry which is preliminary data.</text>
</comment>
<sequence length="239" mass="26148">MSELSEPKLKLEVSPGKINAIWDADDRVSLEVPLWPADAKSGIIHMLAEQAGEVYGLLQGRIADAILETYLLPSAAELEGGSYSLLHEGKKAELLKLLRNQLAHDPWLAFALRGMTQVELLNGVFALWAEEKGQEAVEDEPAKSSDLASELARLERKGPPSTSGEWLAEAAAEGSLHQPGTLFHEIAERALPSAPVTADTKEEWERLLPQTPKAREGLHLVMQRVSEAAVKRAQNIRKA</sequence>
<accession>A0A850EK55</accession>
<protein>
    <submittedName>
        <fullName evidence="1">Uncharacterized protein</fullName>
    </submittedName>
</protein>
<keyword evidence="2" id="KW-1185">Reference proteome</keyword>
<evidence type="ECO:0000313" key="1">
    <source>
        <dbReference type="EMBL" id="NUU61743.1"/>
    </source>
</evidence>
<dbReference type="Proteomes" id="UP000564806">
    <property type="component" value="Unassembled WGS sequence"/>
</dbReference>
<proteinExistence type="predicted"/>
<name>A0A850EK55_9BACL</name>
<organism evidence="1 2">
    <name type="scientific">Paenibacillus agri</name>
    <dbReference type="NCBI Taxonomy" id="2744309"/>
    <lineage>
        <taxon>Bacteria</taxon>
        <taxon>Bacillati</taxon>
        <taxon>Bacillota</taxon>
        <taxon>Bacilli</taxon>
        <taxon>Bacillales</taxon>
        <taxon>Paenibacillaceae</taxon>
        <taxon>Paenibacillus</taxon>
    </lineage>
</organism>
<dbReference type="AlphaFoldDB" id="A0A850EK55"/>